<accession>A0A6J7A5T9</accession>
<gene>
    <name evidence="1" type="ORF">UFOPK3099_01848</name>
</gene>
<sequence length="55" mass="5763">MAQDRPAGVGAQVGQQMHGAVRIAGEHQTLVAVAAAVTTERQQNVVTDVLQAILR</sequence>
<organism evidence="1">
    <name type="scientific">freshwater metagenome</name>
    <dbReference type="NCBI Taxonomy" id="449393"/>
    <lineage>
        <taxon>unclassified sequences</taxon>
        <taxon>metagenomes</taxon>
        <taxon>ecological metagenomes</taxon>
    </lineage>
</organism>
<dbReference type="EMBL" id="CAFAAV010000154">
    <property type="protein sequence ID" value="CAB4828267.1"/>
    <property type="molecule type" value="Genomic_DNA"/>
</dbReference>
<name>A0A6J7A5T9_9ZZZZ</name>
<evidence type="ECO:0000313" key="1">
    <source>
        <dbReference type="EMBL" id="CAB4828267.1"/>
    </source>
</evidence>
<protein>
    <submittedName>
        <fullName evidence="1">Unannotated protein</fullName>
    </submittedName>
</protein>
<proteinExistence type="predicted"/>
<reference evidence="1" key="1">
    <citation type="submission" date="2020-05" db="EMBL/GenBank/DDBJ databases">
        <authorList>
            <person name="Chiriac C."/>
            <person name="Salcher M."/>
            <person name="Ghai R."/>
            <person name="Kavagutti S V."/>
        </authorList>
    </citation>
    <scope>NUCLEOTIDE SEQUENCE</scope>
</reference>
<dbReference type="AlphaFoldDB" id="A0A6J7A5T9"/>